<gene>
    <name evidence="2" type="ORF">PoB_001969900</name>
</gene>
<reference evidence="2 3" key="1">
    <citation type="journal article" date="2021" name="Elife">
        <title>Chloroplast acquisition without the gene transfer in kleptoplastic sea slugs, Plakobranchus ocellatus.</title>
        <authorList>
            <person name="Maeda T."/>
            <person name="Takahashi S."/>
            <person name="Yoshida T."/>
            <person name="Shimamura S."/>
            <person name="Takaki Y."/>
            <person name="Nagai Y."/>
            <person name="Toyoda A."/>
            <person name="Suzuki Y."/>
            <person name="Arimoto A."/>
            <person name="Ishii H."/>
            <person name="Satoh N."/>
            <person name="Nishiyama T."/>
            <person name="Hasebe M."/>
            <person name="Maruyama T."/>
            <person name="Minagawa J."/>
            <person name="Obokata J."/>
            <person name="Shigenobu S."/>
        </authorList>
    </citation>
    <scope>NUCLEOTIDE SEQUENCE [LARGE SCALE GENOMIC DNA]</scope>
</reference>
<comment type="caution">
    <text evidence="2">The sequence shown here is derived from an EMBL/GenBank/DDBJ whole genome shotgun (WGS) entry which is preliminary data.</text>
</comment>
<dbReference type="EMBL" id="BLXT01002312">
    <property type="protein sequence ID" value="GFN93193.1"/>
    <property type="molecule type" value="Genomic_DNA"/>
</dbReference>
<proteinExistence type="predicted"/>
<evidence type="ECO:0000313" key="2">
    <source>
        <dbReference type="EMBL" id="GFN93193.1"/>
    </source>
</evidence>
<dbReference type="AlphaFoldDB" id="A0AAV3ZCU0"/>
<organism evidence="2 3">
    <name type="scientific">Plakobranchus ocellatus</name>
    <dbReference type="NCBI Taxonomy" id="259542"/>
    <lineage>
        <taxon>Eukaryota</taxon>
        <taxon>Metazoa</taxon>
        <taxon>Spiralia</taxon>
        <taxon>Lophotrochozoa</taxon>
        <taxon>Mollusca</taxon>
        <taxon>Gastropoda</taxon>
        <taxon>Heterobranchia</taxon>
        <taxon>Euthyneura</taxon>
        <taxon>Panpulmonata</taxon>
        <taxon>Sacoglossa</taxon>
        <taxon>Placobranchoidea</taxon>
        <taxon>Plakobranchidae</taxon>
        <taxon>Plakobranchus</taxon>
    </lineage>
</organism>
<accession>A0AAV3ZCU0</accession>
<protein>
    <submittedName>
        <fullName evidence="2">Uncharacterized protein</fullName>
    </submittedName>
</protein>
<dbReference type="Proteomes" id="UP000735302">
    <property type="component" value="Unassembled WGS sequence"/>
</dbReference>
<feature type="region of interest" description="Disordered" evidence="1">
    <location>
        <begin position="65"/>
        <end position="95"/>
    </location>
</feature>
<name>A0AAV3ZCU0_9GAST</name>
<evidence type="ECO:0000313" key="3">
    <source>
        <dbReference type="Proteomes" id="UP000735302"/>
    </source>
</evidence>
<evidence type="ECO:0000256" key="1">
    <source>
        <dbReference type="SAM" id="MobiDB-lite"/>
    </source>
</evidence>
<keyword evidence="3" id="KW-1185">Reference proteome</keyword>
<sequence length="95" mass="10476">MDGWMEGWTDGQTEDFIEDHDVYADEEDEAANIYQKSDSSLHTYSSCDLEVDGVSLFSGSPLDSNHYSSQGSFKEKVSCADASNTGTVEDAQYDL</sequence>